<dbReference type="EMBL" id="ATLV01024356">
    <property type="status" value="NOT_ANNOTATED_CDS"/>
    <property type="molecule type" value="Genomic_DNA"/>
</dbReference>
<keyword evidence="3" id="KW-1185">Reference proteome</keyword>
<proteinExistence type="predicted"/>
<dbReference type="EMBL" id="KE525351">
    <property type="protein sequence ID" value="KFB51260.1"/>
    <property type="molecule type" value="Genomic_DNA"/>
</dbReference>
<dbReference type="VEuPathDB" id="VectorBase:ASIC019306"/>
<protein>
    <submittedName>
        <fullName evidence="1 2">Uncharacterized protein</fullName>
    </submittedName>
</protein>
<evidence type="ECO:0000313" key="2">
    <source>
        <dbReference type="EnsemblMetazoa" id="ASIC019306-PA"/>
    </source>
</evidence>
<accession>A0A084WM16</accession>
<evidence type="ECO:0000313" key="1">
    <source>
        <dbReference type="EMBL" id="KFB51260.1"/>
    </source>
</evidence>
<evidence type="ECO:0000313" key="3">
    <source>
        <dbReference type="Proteomes" id="UP000030765"/>
    </source>
</evidence>
<dbReference type="AlphaFoldDB" id="A0A084WM16"/>
<dbReference type="EnsemblMetazoa" id="ASIC019306-RA">
    <property type="protein sequence ID" value="ASIC019306-PA"/>
    <property type="gene ID" value="ASIC019306"/>
</dbReference>
<reference evidence="1 3" key="1">
    <citation type="journal article" date="2014" name="BMC Genomics">
        <title>Genome sequence of Anopheles sinensis provides insight into genetics basis of mosquito competence for malaria parasites.</title>
        <authorList>
            <person name="Zhou D."/>
            <person name="Zhang D."/>
            <person name="Ding G."/>
            <person name="Shi L."/>
            <person name="Hou Q."/>
            <person name="Ye Y."/>
            <person name="Xu Y."/>
            <person name="Zhou H."/>
            <person name="Xiong C."/>
            <person name="Li S."/>
            <person name="Yu J."/>
            <person name="Hong S."/>
            <person name="Yu X."/>
            <person name="Zou P."/>
            <person name="Chen C."/>
            <person name="Chang X."/>
            <person name="Wang W."/>
            <person name="Lv Y."/>
            <person name="Sun Y."/>
            <person name="Ma L."/>
            <person name="Shen B."/>
            <person name="Zhu C."/>
        </authorList>
    </citation>
    <scope>NUCLEOTIDE SEQUENCE [LARGE SCALE GENOMIC DNA]</scope>
</reference>
<sequence length="57" mass="6222">MKFYSTTCPTNSLHNALPYPSVAELLFVYTALGRGEKCLVLTEAKALIPRPKPGPES</sequence>
<name>A0A084WM16_ANOSI</name>
<organism evidence="1">
    <name type="scientific">Anopheles sinensis</name>
    <name type="common">Mosquito</name>
    <dbReference type="NCBI Taxonomy" id="74873"/>
    <lineage>
        <taxon>Eukaryota</taxon>
        <taxon>Metazoa</taxon>
        <taxon>Ecdysozoa</taxon>
        <taxon>Arthropoda</taxon>
        <taxon>Hexapoda</taxon>
        <taxon>Insecta</taxon>
        <taxon>Pterygota</taxon>
        <taxon>Neoptera</taxon>
        <taxon>Endopterygota</taxon>
        <taxon>Diptera</taxon>
        <taxon>Nematocera</taxon>
        <taxon>Culicoidea</taxon>
        <taxon>Culicidae</taxon>
        <taxon>Anophelinae</taxon>
        <taxon>Anopheles</taxon>
    </lineage>
</organism>
<dbReference type="Proteomes" id="UP000030765">
    <property type="component" value="Unassembled WGS sequence"/>
</dbReference>
<reference evidence="2" key="2">
    <citation type="submission" date="2020-05" db="UniProtKB">
        <authorList>
            <consortium name="EnsemblMetazoa"/>
        </authorList>
    </citation>
    <scope>IDENTIFICATION</scope>
</reference>
<gene>
    <name evidence="1" type="ORF">ZHAS_00019306</name>
</gene>